<dbReference type="AlphaFoldDB" id="A0A9X1XJU9"/>
<dbReference type="RefSeq" id="WP_248009280.1">
    <property type="nucleotide sequence ID" value="NZ_JAJHVV010000007.1"/>
</dbReference>
<evidence type="ECO:0000313" key="1">
    <source>
        <dbReference type="EMBL" id="MCK6264209.1"/>
    </source>
</evidence>
<accession>A0A9X1XJU9</accession>
<name>A0A9X1XJU9_9VIBR</name>
<proteinExistence type="predicted"/>
<organism evidence="1 2">
    <name type="scientific">Vibrio amylolyticus</name>
    <dbReference type="NCBI Taxonomy" id="2847292"/>
    <lineage>
        <taxon>Bacteria</taxon>
        <taxon>Pseudomonadati</taxon>
        <taxon>Pseudomonadota</taxon>
        <taxon>Gammaproteobacteria</taxon>
        <taxon>Vibrionales</taxon>
        <taxon>Vibrionaceae</taxon>
        <taxon>Vibrio</taxon>
    </lineage>
</organism>
<dbReference type="Proteomes" id="UP001139559">
    <property type="component" value="Unassembled WGS sequence"/>
</dbReference>
<comment type="caution">
    <text evidence="1">The sequence shown here is derived from an EMBL/GenBank/DDBJ whole genome shotgun (WGS) entry which is preliminary data.</text>
</comment>
<protein>
    <submittedName>
        <fullName evidence="1">Uncharacterized protein</fullName>
    </submittedName>
</protein>
<evidence type="ECO:0000313" key="2">
    <source>
        <dbReference type="Proteomes" id="UP001139559"/>
    </source>
</evidence>
<keyword evidence="2" id="KW-1185">Reference proteome</keyword>
<gene>
    <name evidence="1" type="ORF">KP803_13090</name>
</gene>
<dbReference type="EMBL" id="JAJHVV010000007">
    <property type="protein sequence ID" value="MCK6264209.1"/>
    <property type="molecule type" value="Genomic_DNA"/>
</dbReference>
<reference evidence="1" key="1">
    <citation type="submission" date="2021-11" db="EMBL/GenBank/DDBJ databases">
        <title>Vibrio ZSDE26 sp. nov. and Vibrio ZSDZ34 sp. nov., isolated from coastal seawater in Qingdao.</title>
        <authorList>
            <person name="Zhang P."/>
        </authorList>
    </citation>
    <scope>NUCLEOTIDE SEQUENCE</scope>
    <source>
        <strain evidence="1">ZSDE26</strain>
    </source>
</reference>
<sequence>MRIEQVNLVELWLYEAKLLHKSTKSDQLSSSLPVLRRLLKYSVLVGLSLPELQKDVTIIQRKHLLQLVAIENGCKSWAEFKAILESEIVSSDKYLPERIKLKGIGYPARWFSTMEEAQSYAKIHGGEAILVGMQAVIGSVNDE</sequence>